<accession>A0A010S792</accession>
<evidence type="ECO:0000313" key="2">
    <source>
        <dbReference type="Proteomes" id="UP000022611"/>
    </source>
</evidence>
<comment type="caution">
    <text evidence="1">The sequence shown here is derived from an EMBL/GenBank/DDBJ whole genome shotgun (WGS) entry which is preliminary data.</text>
</comment>
<reference evidence="1 2" key="1">
    <citation type="journal article" date="2011" name="J. Bacteriol.">
        <title>Draft genome sequence of the polycyclic aromatic hydrocarbon-degrading, genetically engineered bioluminescent bioreporter Pseudomonas fluorescens HK44.</title>
        <authorList>
            <person name="Chauhan A."/>
            <person name="Layton A.C."/>
            <person name="Williams D.E."/>
            <person name="Smartt A.E."/>
            <person name="Ripp S."/>
            <person name="Karpinets T.V."/>
            <person name="Brown S.D."/>
            <person name="Sayler G.S."/>
        </authorList>
    </citation>
    <scope>NUCLEOTIDE SEQUENCE [LARGE SCALE GENOMIC DNA]</scope>
    <source>
        <strain evidence="1 2">HK44</strain>
    </source>
</reference>
<name>A0A010S792_PSEFL</name>
<dbReference type="AlphaFoldDB" id="A0A010S792"/>
<protein>
    <submittedName>
        <fullName evidence="1">Uncharacterized protein</fullName>
    </submittedName>
</protein>
<evidence type="ECO:0000313" key="1">
    <source>
        <dbReference type="EMBL" id="EXF96304.1"/>
    </source>
</evidence>
<dbReference type="EMBL" id="AFOY02000004">
    <property type="protein sequence ID" value="EXF96304.1"/>
    <property type="molecule type" value="Genomic_DNA"/>
</dbReference>
<dbReference type="HOGENOM" id="CLU_2094745_0_0_6"/>
<sequence length="116" mass="13035">MGAYLIYMEGRGVFHNLDTEFFRSATKGSDGAKWQGITVVFYPDSTYYMPRYAGDDLKNLLAIDKQLMIKSKSLNLLDALPTFLQLVGIFRQLELTAGHKPAVVVDQISQTMPKLT</sequence>
<organism evidence="1 2">
    <name type="scientific">Pseudomonas fluorescens HK44</name>
    <dbReference type="NCBI Taxonomy" id="1042209"/>
    <lineage>
        <taxon>Bacteria</taxon>
        <taxon>Pseudomonadati</taxon>
        <taxon>Pseudomonadota</taxon>
        <taxon>Gammaproteobacteria</taxon>
        <taxon>Pseudomonadales</taxon>
        <taxon>Pseudomonadaceae</taxon>
        <taxon>Pseudomonas</taxon>
    </lineage>
</organism>
<proteinExistence type="predicted"/>
<dbReference type="Proteomes" id="UP000022611">
    <property type="component" value="Unassembled WGS sequence"/>
</dbReference>
<gene>
    <name evidence="1" type="ORF">HK44_021315</name>
</gene>